<evidence type="ECO:0000313" key="7">
    <source>
        <dbReference type="EMBL" id="TDG44269.1"/>
    </source>
</evidence>
<dbReference type="InterPro" id="IPR032104">
    <property type="entry name" value="Spaetzle"/>
</dbReference>
<comment type="subunit">
    <text evidence="1">Homodimer; disulfide-linked.</text>
</comment>
<dbReference type="EMBL" id="LSRL02000110">
    <property type="protein sequence ID" value="TDG44269.1"/>
    <property type="molecule type" value="Genomic_DNA"/>
</dbReference>
<dbReference type="AlphaFoldDB" id="A0A484B6J4"/>
<evidence type="ECO:0000256" key="2">
    <source>
        <dbReference type="ARBA" id="ARBA00022729"/>
    </source>
</evidence>
<dbReference type="OMA" id="DTPVFYD"/>
<dbReference type="SUPFAM" id="SSF57501">
    <property type="entry name" value="Cystine-knot cytokines"/>
    <property type="match status" value="1"/>
</dbReference>
<dbReference type="InterPro" id="IPR029034">
    <property type="entry name" value="Cystine-knot_cytokine"/>
</dbReference>
<evidence type="ECO:0000256" key="5">
    <source>
        <dbReference type="SAM" id="MobiDB-lite"/>
    </source>
</evidence>
<organism evidence="7 8">
    <name type="scientific">Drosophila navojoa</name>
    <name type="common">Fruit fly</name>
    <dbReference type="NCBI Taxonomy" id="7232"/>
    <lineage>
        <taxon>Eukaryota</taxon>
        <taxon>Metazoa</taxon>
        <taxon>Ecdysozoa</taxon>
        <taxon>Arthropoda</taxon>
        <taxon>Hexapoda</taxon>
        <taxon>Insecta</taxon>
        <taxon>Pterygota</taxon>
        <taxon>Neoptera</taxon>
        <taxon>Endopterygota</taxon>
        <taxon>Diptera</taxon>
        <taxon>Brachycera</taxon>
        <taxon>Muscomorpha</taxon>
        <taxon>Ephydroidea</taxon>
        <taxon>Drosophilidae</taxon>
        <taxon>Drosophila</taxon>
    </lineage>
</organism>
<dbReference type="InterPro" id="IPR052444">
    <property type="entry name" value="Spz/Toll_ligand-like"/>
</dbReference>
<keyword evidence="8" id="KW-1185">Reference proteome</keyword>
<dbReference type="GO" id="GO:0008083">
    <property type="term" value="F:growth factor activity"/>
    <property type="evidence" value="ECO:0007669"/>
    <property type="project" value="TreeGrafter"/>
</dbReference>
<dbReference type="OrthoDB" id="7933576at2759"/>
<dbReference type="PANTHER" id="PTHR23199">
    <property type="entry name" value="NEUROTROPHIN 1-RELATED"/>
    <property type="match status" value="1"/>
</dbReference>
<dbReference type="GO" id="GO:0005615">
    <property type="term" value="C:extracellular space"/>
    <property type="evidence" value="ECO:0007669"/>
    <property type="project" value="UniProtKB-ARBA"/>
</dbReference>
<proteinExistence type="predicted"/>
<evidence type="ECO:0000313" key="8">
    <source>
        <dbReference type="Proteomes" id="UP000295192"/>
    </source>
</evidence>
<evidence type="ECO:0000256" key="1">
    <source>
        <dbReference type="ARBA" id="ARBA00011748"/>
    </source>
</evidence>
<dbReference type="PANTHER" id="PTHR23199:SF16">
    <property type="entry name" value="PROTEIN SPAETZLE 5"/>
    <property type="match status" value="1"/>
</dbReference>
<keyword evidence="2" id="KW-0732">Signal</keyword>
<dbReference type="STRING" id="7232.A0A484B6J4"/>
<reference evidence="7 8" key="1">
    <citation type="journal article" date="2019" name="J. Hered.">
        <title>An Improved Genome Assembly for Drosophila navojoa, the Basal Species in the mojavensis Cluster.</title>
        <authorList>
            <person name="Vanderlinde T."/>
            <person name="Dupim E.G."/>
            <person name="Nazario-Yepiz N.O."/>
            <person name="Carvalho A.B."/>
        </authorList>
    </citation>
    <scope>NUCLEOTIDE SEQUENCE [LARGE SCALE GENOMIC DNA]</scope>
    <source>
        <strain evidence="7">Navoj_Jal97</strain>
        <tissue evidence="7">Whole organism</tissue>
    </source>
</reference>
<protein>
    <recommendedName>
        <fullName evidence="6">Spaetzle domain-containing protein</fullName>
    </recommendedName>
</protein>
<dbReference type="FunFam" id="2.10.90.10:FF:000018">
    <property type="entry name" value="Spatzle 4"/>
    <property type="match status" value="1"/>
</dbReference>
<keyword evidence="4" id="KW-0325">Glycoprotein</keyword>
<dbReference type="Gene3D" id="2.10.90.10">
    <property type="entry name" value="Cystine-knot cytokines"/>
    <property type="match status" value="1"/>
</dbReference>
<dbReference type="GO" id="GO:0045087">
    <property type="term" value="P:innate immune response"/>
    <property type="evidence" value="ECO:0007669"/>
    <property type="project" value="TreeGrafter"/>
</dbReference>
<evidence type="ECO:0000256" key="3">
    <source>
        <dbReference type="ARBA" id="ARBA00023157"/>
    </source>
</evidence>
<dbReference type="GO" id="GO:0021556">
    <property type="term" value="P:central nervous system formation"/>
    <property type="evidence" value="ECO:0007669"/>
    <property type="project" value="TreeGrafter"/>
</dbReference>
<name>A0A484B6J4_DRONA</name>
<dbReference type="Pfam" id="PF16077">
    <property type="entry name" value="Spaetzle"/>
    <property type="match status" value="1"/>
</dbReference>
<evidence type="ECO:0000259" key="6">
    <source>
        <dbReference type="Pfam" id="PF16077"/>
    </source>
</evidence>
<feature type="domain" description="Spaetzle" evidence="6">
    <location>
        <begin position="356"/>
        <end position="449"/>
    </location>
</feature>
<comment type="caution">
    <text evidence="7">The sequence shown here is derived from an EMBL/GenBank/DDBJ whole genome shotgun (WGS) entry which is preliminary data.</text>
</comment>
<feature type="region of interest" description="Disordered" evidence="5">
    <location>
        <begin position="295"/>
        <end position="318"/>
    </location>
</feature>
<gene>
    <name evidence="7" type="ORF">AWZ03_009297</name>
</gene>
<sequence>MILIVRPTSISCEAANINYNCNRQRNRKYKCKSPTQIPTTNELTMTKSIKRISLRLGLRTSSSYGGILLSHVILACISAAFSTPPSCGLYGAPPCQFLPAPPGQTPNCARPGKTYCEHVANYPTYLIKSLVRKWGYEAASLLVDETWEEFSAVAWSDTPVFYDPKSIFPQREFANGQDFNGYSYQTPFGGVPQRGAGNSLFAANPTTEAPTYLLYTSSGNRGGYRTGGQQHGGQSGSGSGTGARHLYYSNGKTPYNATLWLKRIVRDLSLKQKAIQAEQLEMQLLKEQAVKMAKETSEEQEVERKQEQELEEQHKRSTRDVSLNMDLLDIVGVSDNSNIKNAKKSRTKRQSPSRSTLCETTSQFITPQAALNSRGNWMFVVNEENTARQMVKAELCASNTCSNLCDLPNGYNSRCEQKFVQKRLIALQGNGQNLYTDTFWFPSCCVCTIAAN</sequence>
<dbReference type="GO" id="GO:0005121">
    <property type="term" value="F:Toll binding"/>
    <property type="evidence" value="ECO:0007669"/>
    <property type="project" value="TreeGrafter"/>
</dbReference>
<accession>A0A484B6J4</accession>
<keyword evidence="3" id="KW-1015">Disulfide bond</keyword>
<evidence type="ECO:0000256" key="4">
    <source>
        <dbReference type="ARBA" id="ARBA00023180"/>
    </source>
</evidence>
<dbReference type="Proteomes" id="UP000295192">
    <property type="component" value="Unassembled WGS sequence"/>
</dbReference>